<evidence type="ECO:0000313" key="2">
    <source>
        <dbReference type="EMBL" id="APW63858.1"/>
    </source>
</evidence>
<dbReference type="KEGG" id="pbor:BSF38_05438"/>
<sequence>MARPKRPTARRSNPTDRNDVRLYTLEVFLLSGPIAEKFVEKNPVVSRTIQIRGDQTLEDLHNAIFDAFGRFDHHMYEFQFGEGPMDPKAPRYSLPEAFEADMSEEDPPAGRVDRTRIDSLGLEVGRSFGYWFDFGDDWWHQIDVEAIEDEVPVGKFPKVTKRVGKSPPQYLEEDD</sequence>
<dbReference type="Gene3D" id="3.10.290.30">
    <property type="entry name" value="MM3350-like"/>
    <property type="match status" value="1"/>
</dbReference>
<dbReference type="PANTHER" id="PTHR41878:SF1">
    <property type="entry name" value="TNPR PROTEIN"/>
    <property type="match status" value="1"/>
</dbReference>
<keyword evidence="3" id="KW-1185">Reference proteome</keyword>
<dbReference type="PANTHER" id="PTHR41878">
    <property type="entry name" value="LEXA REPRESSOR-RELATED"/>
    <property type="match status" value="1"/>
</dbReference>
<dbReference type="EMBL" id="CP019082">
    <property type="protein sequence ID" value="APW63858.1"/>
    <property type="molecule type" value="Genomic_DNA"/>
</dbReference>
<protein>
    <recommendedName>
        <fullName evidence="1">Plasmid pRiA4b Orf3-like domain-containing protein</fullName>
    </recommendedName>
</protein>
<gene>
    <name evidence="2" type="ORF">BSF38_05438</name>
</gene>
<proteinExistence type="predicted"/>
<evidence type="ECO:0000313" key="3">
    <source>
        <dbReference type="Proteomes" id="UP000186309"/>
    </source>
</evidence>
<dbReference type="InterPro" id="IPR024047">
    <property type="entry name" value="MM3350-like_sf"/>
</dbReference>
<dbReference type="InterPro" id="IPR012912">
    <property type="entry name" value="Plasmid_pRiA4b_Orf3-like"/>
</dbReference>
<organism evidence="2 3">
    <name type="scientific">Paludisphaera borealis</name>
    <dbReference type="NCBI Taxonomy" id="1387353"/>
    <lineage>
        <taxon>Bacteria</taxon>
        <taxon>Pseudomonadati</taxon>
        <taxon>Planctomycetota</taxon>
        <taxon>Planctomycetia</taxon>
        <taxon>Isosphaerales</taxon>
        <taxon>Isosphaeraceae</taxon>
        <taxon>Paludisphaera</taxon>
    </lineage>
</organism>
<dbReference type="AlphaFoldDB" id="A0A1U7CY89"/>
<dbReference type="SUPFAM" id="SSF159941">
    <property type="entry name" value="MM3350-like"/>
    <property type="match status" value="1"/>
</dbReference>
<accession>A0A1U7CY89</accession>
<feature type="domain" description="Plasmid pRiA4b Orf3-like" evidence="1">
    <location>
        <begin position="40"/>
        <end position="169"/>
    </location>
</feature>
<dbReference type="Pfam" id="PF07929">
    <property type="entry name" value="PRiA4_ORF3"/>
    <property type="match status" value="1"/>
</dbReference>
<dbReference type="RefSeq" id="WP_168189474.1">
    <property type="nucleotide sequence ID" value="NZ_CP019082.1"/>
</dbReference>
<name>A0A1U7CY89_9BACT</name>
<reference evidence="3" key="1">
    <citation type="submission" date="2016-12" db="EMBL/GenBank/DDBJ databases">
        <title>Comparative genomics of four Isosphaeraceae planctomycetes: a common pool of plasmids and glycoside hydrolase genes.</title>
        <authorList>
            <person name="Ivanova A."/>
        </authorList>
    </citation>
    <scope>NUCLEOTIDE SEQUENCE [LARGE SCALE GENOMIC DNA]</scope>
    <source>
        <strain evidence="3">PX4</strain>
    </source>
</reference>
<dbReference type="Proteomes" id="UP000186309">
    <property type="component" value="Chromosome"/>
</dbReference>
<dbReference type="STRING" id="1387353.BSF38_05438"/>
<evidence type="ECO:0000259" key="1">
    <source>
        <dbReference type="Pfam" id="PF07929"/>
    </source>
</evidence>